<dbReference type="InterPro" id="IPR001841">
    <property type="entry name" value="Znf_RING"/>
</dbReference>
<feature type="domain" description="RING-type" evidence="7">
    <location>
        <begin position="35"/>
        <end position="71"/>
    </location>
</feature>
<keyword evidence="5" id="KW-0175">Coiled coil</keyword>
<evidence type="ECO:0000256" key="1">
    <source>
        <dbReference type="ARBA" id="ARBA00022723"/>
    </source>
</evidence>
<keyword evidence="6" id="KW-1133">Transmembrane helix</keyword>
<evidence type="ECO:0000259" key="7">
    <source>
        <dbReference type="PROSITE" id="PS50089"/>
    </source>
</evidence>
<evidence type="ECO:0000256" key="3">
    <source>
        <dbReference type="ARBA" id="ARBA00022833"/>
    </source>
</evidence>
<feature type="domain" description="TRAF-type" evidence="8">
    <location>
        <begin position="118"/>
        <end position="163"/>
    </location>
</feature>
<evidence type="ECO:0008006" key="10">
    <source>
        <dbReference type="Google" id="ProtNLM"/>
    </source>
</evidence>
<organism evidence="9">
    <name type="scientific">Amphimedon queenslandica</name>
    <name type="common">Sponge</name>
    <dbReference type="NCBI Taxonomy" id="400682"/>
    <lineage>
        <taxon>Eukaryota</taxon>
        <taxon>Metazoa</taxon>
        <taxon>Porifera</taxon>
        <taxon>Demospongiae</taxon>
        <taxon>Heteroscleromorpha</taxon>
        <taxon>Haplosclerida</taxon>
        <taxon>Niphatidae</taxon>
        <taxon>Amphimedon</taxon>
    </lineage>
</organism>
<feature type="coiled-coil region" evidence="5">
    <location>
        <begin position="270"/>
        <end position="347"/>
    </location>
</feature>
<evidence type="ECO:0000256" key="5">
    <source>
        <dbReference type="SAM" id="Coils"/>
    </source>
</evidence>
<feature type="zinc finger region" description="TRAF-type" evidence="4">
    <location>
        <begin position="118"/>
        <end position="163"/>
    </location>
</feature>
<dbReference type="PROSITE" id="PS50089">
    <property type="entry name" value="ZF_RING_2"/>
    <property type="match status" value="1"/>
</dbReference>
<evidence type="ECO:0000313" key="9">
    <source>
        <dbReference type="EnsemblMetazoa" id="Aqu2.1.23211_001"/>
    </source>
</evidence>
<protein>
    <recommendedName>
        <fullName evidence="10">RING-type domain-containing protein</fullName>
    </recommendedName>
</protein>
<dbReference type="SUPFAM" id="SSF49599">
    <property type="entry name" value="TRAF domain-like"/>
    <property type="match status" value="2"/>
</dbReference>
<dbReference type="InterPro" id="IPR001293">
    <property type="entry name" value="Znf_TRAF"/>
</dbReference>
<dbReference type="GO" id="GO:0043122">
    <property type="term" value="P:regulation of canonical NF-kappaB signal transduction"/>
    <property type="evidence" value="ECO:0007669"/>
    <property type="project" value="TreeGrafter"/>
</dbReference>
<dbReference type="Pfam" id="PF02176">
    <property type="entry name" value="zf-TRAF"/>
    <property type="match status" value="2"/>
</dbReference>
<reference evidence="9" key="1">
    <citation type="submission" date="2017-05" db="UniProtKB">
        <authorList>
            <consortium name="EnsemblMetazoa"/>
        </authorList>
    </citation>
    <scope>IDENTIFICATION</scope>
</reference>
<keyword evidence="6" id="KW-0812">Transmembrane</keyword>
<feature type="zinc finger region" description="TRAF-type" evidence="4">
    <location>
        <begin position="176"/>
        <end position="227"/>
    </location>
</feature>
<dbReference type="SUPFAM" id="SSF57850">
    <property type="entry name" value="RING/U-box"/>
    <property type="match status" value="1"/>
</dbReference>
<dbReference type="Gene3D" id="3.30.40.10">
    <property type="entry name" value="Zinc/RING finger domain, C3HC4 (zinc finger)"/>
    <property type="match status" value="2"/>
</dbReference>
<dbReference type="PROSITE" id="PS50145">
    <property type="entry name" value="ZF_TRAF"/>
    <property type="match status" value="2"/>
</dbReference>
<evidence type="ECO:0000256" key="2">
    <source>
        <dbReference type="ARBA" id="ARBA00022771"/>
    </source>
</evidence>
<keyword evidence="2 4" id="KW-0863">Zinc-finger</keyword>
<feature type="domain" description="TRAF-type" evidence="8">
    <location>
        <begin position="176"/>
        <end position="227"/>
    </location>
</feature>
<keyword evidence="6" id="KW-0472">Membrane</keyword>
<dbReference type="eggNOG" id="KOG0297">
    <property type="taxonomic scope" value="Eukaryota"/>
</dbReference>
<proteinExistence type="predicted"/>
<keyword evidence="3 4" id="KW-0862">Zinc</keyword>
<evidence type="ECO:0000259" key="8">
    <source>
        <dbReference type="PROSITE" id="PS50145"/>
    </source>
</evidence>
<dbReference type="OrthoDB" id="5574452at2759"/>
<name>A0A1X7U6Y0_AMPQE</name>
<dbReference type="PANTHER" id="PTHR10131:SF94">
    <property type="entry name" value="TNF RECEPTOR-ASSOCIATED FACTOR 4"/>
    <property type="match status" value="1"/>
</dbReference>
<dbReference type="InParanoid" id="A0A1X7U6Y0"/>
<dbReference type="GO" id="GO:0008270">
    <property type="term" value="F:zinc ion binding"/>
    <property type="evidence" value="ECO:0007669"/>
    <property type="project" value="UniProtKB-KW"/>
</dbReference>
<evidence type="ECO:0000256" key="6">
    <source>
        <dbReference type="SAM" id="Phobius"/>
    </source>
</evidence>
<dbReference type="PANTHER" id="PTHR10131">
    <property type="entry name" value="TNF RECEPTOR ASSOCIATED FACTOR"/>
    <property type="match status" value="1"/>
</dbReference>
<dbReference type="AlphaFoldDB" id="A0A1X7U6Y0"/>
<keyword evidence="1 4" id="KW-0479">Metal-binding</keyword>
<dbReference type="InterPro" id="IPR013083">
    <property type="entry name" value="Znf_RING/FYVE/PHD"/>
</dbReference>
<feature type="transmembrane region" description="Helical" evidence="6">
    <location>
        <begin position="348"/>
        <end position="381"/>
    </location>
</feature>
<accession>A0A1X7U6Y0</accession>
<dbReference type="EnsemblMetazoa" id="Aqu2.1.23211_001">
    <property type="protein sequence ID" value="Aqu2.1.23211_001"/>
    <property type="gene ID" value="Aqu2.1.23211"/>
</dbReference>
<evidence type="ECO:0000256" key="4">
    <source>
        <dbReference type="PROSITE-ProRule" id="PRU00207"/>
    </source>
</evidence>
<sequence length="398" mass="46158">MASNEELQTDPTALTLYKDDIEFKKEIPKDLNIDCSICLAVILDSPSQASCCGQHFCGPCIGKVNACPQCRAVGDKFKVFKDTDFERRVGSLEVYCLMNWDSDDSCDWSGELRHLQRHLDDSCPYVEVPCPNHGCNKSGLLRCDLKEHVKKYCPMRPYKCRHCDFRDTHKFVTEIHYDICPLFPVCCPLNCSKGKTFPRNEIEDHIKRDCPLQPVECTYSWLGCEEKPARRDLNRHCSKQHKYILSDVCKELCHESQKMADGLNANETHLEHYKTEQGRVDEKVSQLEKKVTLLEQQLKTNEKSHNERTRHLEQAVTEMNRELQQKIRALDRERANLQSSCNKLELVLLVMFIVLVILVLVIVLSNVFLLLIIVVACFIYYYHKDLIFLLILLHIYNS</sequence>